<keyword evidence="2" id="KW-1185">Reference proteome</keyword>
<organism evidence="1 2">
    <name type="scientific">Terrabacter terrigena</name>
    <dbReference type="NCBI Taxonomy" id="574718"/>
    <lineage>
        <taxon>Bacteria</taxon>
        <taxon>Bacillati</taxon>
        <taxon>Actinomycetota</taxon>
        <taxon>Actinomycetes</taxon>
        <taxon>Micrococcales</taxon>
        <taxon>Intrasporangiaceae</taxon>
        <taxon>Terrabacter</taxon>
    </lineage>
</organism>
<proteinExistence type="predicted"/>
<dbReference type="RefSeq" id="WP_386052277.1">
    <property type="nucleotide sequence ID" value="NZ_JBHTKH010000004.1"/>
</dbReference>
<dbReference type="EMBL" id="JBHTKH010000004">
    <property type="protein sequence ID" value="MFD1054382.1"/>
    <property type="molecule type" value="Genomic_DNA"/>
</dbReference>
<evidence type="ECO:0000313" key="1">
    <source>
        <dbReference type="EMBL" id="MFD1054382.1"/>
    </source>
</evidence>
<gene>
    <name evidence="1" type="ORF">ACFQ2V_08710</name>
</gene>
<name>A0ABW3MWS2_9MICO</name>
<accession>A0ABW3MWS2</accession>
<sequence>MLDLSRLAEQAAGALDNASAPLPQLLRKTASDLEFASYMSDQENHLQEGRQIFEPVLAEWAG</sequence>
<comment type="caution">
    <text evidence="1">The sequence shown here is derived from an EMBL/GenBank/DDBJ whole genome shotgun (WGS) entry which is preliminary data.</text>
</comment>
<reference evidence="2" key="1">
    <citation type="journal article" date="2019" name="Int. J. Syst. Evol. Microbiol.">
        <title>The Global Catalogue of Microorganisms (GCM) 10K type strain sequencing project: providing services to taxonomists for standard genome sequencing and annotation.</title>
        <authorList>
            <consortium name="The Broad Institute Genomics Platform"/>
            <consortium name="The Broad Institute Genome Sequencing Center for Infectious Disease"/>
            <person name="Wu L."/>
            <person name="Ma J."/>
        </authorList>
    </citation>
    <scope>NUCLEOTIDE SEQUENCE [LARGE SCALE GENOMIC DNA]</scope>
    <source>
        <strain evidence="2">CCUG 57508</strain>
    </source>
</reference>
<protein>
    <submittedName>
        <fullName evidence="1">Uncharacterized protein</fullName>
    </submittedName>
</protein>
<dbReference type="Proteomes" id="UP001597046">
    <property type="component" value="Unassembled WGS sequence"/>
</dbReference>
<evidence type="ECO:0000313" key="2">
    <source>
        <dbReference type="Proteomes" id="UP001597046"/>
    </source>
</evidence>